<dbReference type="KEGG" id="mcui:G8O30_11540"/>
<evidence type="ECO:0000259" key="3">
    <source>
        <dbReference type="PROSITE" id="PS51272"/>
    </source>
</evidence>
<feature type="domain" description="SLH" evidence="3">
    <location>
        <begin position="34"/>
        <end position="100"/>
    </location>
</feature>
<dbReference type="EMBL" id="CP049742">
    <property type="protein sequence ID" value="QPC47537.1"/>
    <property type="molecule type" value="Genomic_DNA"/>
</dbReference>
<dbReference type="InterPro" id="IPR051465">
    <property type="entry name" value="Cell_Envelope_Struct_Comp"/>
</dbReference>
<feature type="signal peptide" evidence="2">
    <location>
        <begin position="1"/>
        <end position="25"/>
    </location>
</feature>
<name>A0A7S8CCM4_9BACI</name>
<dbReference type="PANTHER" id="PTHR43308">
    <property type="entry name" value="OUTER MEMBRANE PROTEIN ALPHA-RELATED"/>
    <property type="match status" value="1"/>
</dbReference>
<dbReference type="PROSITE" id="PS51272">
    <property type="entry name" value="SLH"/>
    <property type="match status" value="3"/>
</dbReference>
<feature type="domain" description="SLH" evidence="3">
    <location>
        <begin position="165"/>
        <end position="227"/>
    </location>
</feature>
<sequence>MKKTSIITSFLVGATILLSPFQANAAEKTTLHYMPEDVYTENGEHWAYKQIDDFVSADIIDGTVIYEDDFPYVYVRPDASITRAEFTKILVYALDLKQNGTVTTFSDVKKNSWYESYVHIAYSHGIVTGYDNGTFKPNDKINRAEMASMIHRAFKDSITFPAAGTKAFSDVTKEFWAYNDITKVAGVGIINGYNNGTFKPKQPATRAEAITMMHGGLNKETKNLPTTDALIKVVHDYFSEYNTAINAKDFTSAYTAVQKYNTGSNFSFDFENTEMIEYLVSDGGNFSAKILSGPTSKVTQRSDRFAKVEVTNYTVQETTDDGYGSNYSLKMEYDGTYSLKKMPDGTWKIYNYYYNF</sequence>
<feature type="domain" description="SLH" evidence="3">
    <location>
        <begin position="101"/>
        <end position="164"/>
    </location>
</feature>
<dbReference type="AlphaFoldDB" id="A0A7S8CCM4"/>
<evidence type="ECO:0000313" key="4">
    <source>
        <dbReference type="EMBL" id="QPC47537.1"/>
    </source>
</evidence>
<keyword evidence="5" id="KW-1185">Reference proteome</keyword>
<dbReference type="PANTHER" id="PTHR43308:SF5">
    <property type="entry name" value="S-LAYER PROTEIN _ PEPTIDOGLYCAN ENDO-BETA-N-ACETYLGLUCOSAMINIDASE"/>
    <property type="match status" value="1"/>
</dbReference>
<gene>
    <name evidence="4" type="ORF">G8O30_11540</name>
</gene>
<dbReference type="Pfam" id="PF00395">
    <property type="entry name" value="SLH"/>
    <property type="match status" value="2"/>
</dbReference>
<reference evidence="4 5" key="1">
    <citation type="submission" date="2019-07" db="EMBL/GenBank/DDBJ databases">
        <title>Genome sequence of 2 isolates from Red Sea Mangroves.</title>
        <authorList>
            <person name="Sefrji F."/>
            <person name="Michoud G."/>
            <person name="Merlino G."/>
            <person name="Daffonchio D."/>
        </authorList>
    </citation>
    <scope>NUCLEOTIDE SEQUENCE [LARGE SCALE GENOMIC DNA]</scope>
    <source>
        <strain evidence="4 5">R1DC41</strain>
    </source>
</reference>
<evidence type="ECO:0000256" key="1">
    <source>
        <dbReference type="ARBA" id="ARBA00022729"/>
    </source>
</evidence>
<protein>
    <submittedName>
        <fullName evidence="4">S-layer homology domain-containing protein</fullName>
    </submittedName>
</protein>
<dbReference type="InterPro" id="IPR001119">
    <property type="entry name" value="SLH_dom"/>
</dbReference>
<evidence type="ECO:0000256" key="2">
    <source>
        <dbReference type="SAM" id="SignalP"/>
    </source>
</evidence>
<keyword evidence="1 2" id="KW-0732">Signal</keyword>
<dbReference type="Proteomes" id="UP000593626">
    <property type="component" value="Chromosome"/>
</dbReference>
<feature type="chain" id="PRO_5032606355" evidence="2">
    <location>
        <begin position="26"/>
        <end position="356"/>
    </location>
</feature>
<dbReference type="RefSeq" id="WP_239672206.1">
    <property type="nucleotide sequence ID" value="NZ_CP049742.1"/>
</dbReference>
<organism evidence="4 5">
    <name type="scientific">Mangrovibacillus cuniculi</name>
    <dbReference type="NCBI Taxonomy" id="2593652"/>
    <lineage>
        <taxon>Bacteria</taxon>
        <taxon>Bacillati</taxon>
        <taxon>Bacillota</taxon>
        <taxon>Bacilli</taxon>
        <taxon>Bacillales</taxon>
        <taxon>Bacillaceae</taxon>
        <taxon>Mangrovibacillus</taxon>
    </lineage>
</organism>
<accession>A0A7S8CCM4</accession>
<evidence type="ECO:0000313" key="5">
    <source>
        <dbReference type="Proteomes" id="UP000593626"/>
    </source>
</evidence>
<proteinExistence type="predicted"/>